<sequence length="30" mass="3457">MYCSYIFLTIVLYATPLRPSIPLFIIGTYS</sequence>
<evidence type="ECO:0000313" key="1">
    <source>
        <dbReference type="EMBL" id="DAE31477.1"/>
    </source>
</evidence>
<proteinExistence type="predicted"/>
<protein>
    <submittedName>
        <fullName evidence="1">Uncharacterized protein</fullName>
    </submittedName>
</protein>
<organism evidence="1">
    <name type="scientific">virus sp. ctBM815</name>
    <dbReference type="NCBI Taxonomy" id="2825806"/>
    <lineage>
        <taxon>Viruses</taxon>
    </lineage>
</organism>
<reference evidence="1" key="1">
    <citation type="journal article" date="2021" name="Proc. Natl. Acad. Sci. U.S.A.">
        <title>A Catalog of Tens of Thousands of Viruses from Human Metagenomes Reveals Hidden Associations with Chronic Diseases.</title>
        <authorList>
            <person name="Tisza M.J."/>
            <person name="Buck C.B."/>
        </authorList>
    </citation>
    <scope>NUCLEOTIDE SEQUENCE</scope>
    <source>
        <strain evidence="1">CtBM815</strain>
    </source>
</reference>
<accession>A0A8S5RK90</accession>
<dbReference type="EMBL" id="BK059109">
    <property type="protein sequence ID" value="DAE31477.1"/>
    <property type="molecule type" value="Genomic_DNA"/>
</dbReference>
<name>A0A8S5RK90_9VIRU</name>